<feature type="compositionally biased region" description="Basic and acidic residues" evidence="1">
    <location>
        <begin position="63"/>
        <end position="79"/>
    </location>
</feature>
<evidence type="ECO:0000256" key="1">
    <source>
        <dbReference type="SAM" id="MobiDB-lite"/>
    </source>
</evidence>
<organism evidence="2 4">
    <name type="scientific">Ferrovum myxofaciens</name>
    <dbReference type="NCBI Taxonomy" id="416213"/>
    <lineage>
        <taxon>Bacteria</taxon>
        <taxon>Pseudomonadati</taxon>
        <taxon>Pseudomonadota</taxon>
        <taxon>Betaproteobacteria</taxon>
        <taxon>Ferrovales</taxon>
        <taxon>Ferrovaceae</taxon>
        <taxon>Ferrovum</taxon>
    </lineage>
</organism>
<feature type="region of interest" description="Disordered" evidence="1">
    <location>
        <begin position="62"/>
        <end position="90"/>
    </location>
</feature>
<evidence type="ECO:0000313" key="2">
    <source>
        <dbReference type="EMBL" id="KXW57134.1"/>
    </source>
</evidence>
<dbReference type="Proteomes" id="UP000683551">
    <property type="component" value="Chromosome"/>
</dbReference>
<dbReference type="RefSeq" id="WP_062188606.1">
    <property type="nucleotide sequence ID" value="NZ_CP053675.1"/>
</dbReference>
<gene>
    <name evidence="2" type="ORF">FEMY_23490</name>
    <name evidence="3" type="ORF">JZL65_13150</name>
</gene>
<dbReference type="EMBL" id="CP071137">
    <property type="protein sequence ID" value="QWY77388.1"/>
    <property type="molecule type" value="Genomic_DNA"/>
</dbReference>
<dbReference type="PATRIC" id="fig|1789004.3.peg.2477"/>
<dbReference type="GeneID" id="301708809"/>
<proteinExistence type="predicted"/>
<accession>A0A149VW36</accession>
<evidence type="ECO:0000313" key="4">
    <source>
        <dbReference type="Proteomes" id="UP000075653"/>
    </source>
</evidence>
<dbReference type="Proteomes" id="UP000075653">
    <property type="component" value="Unassembled WGS sequence"/>
</dbReference>
<sequence>MTTKSKKTRQVTPPMIADDPLALLLHAPMSDEACAHIWEFLSDLAFFFESARFAQIRRSHCAQGDHRAKTPDSPLHDPDQLELFPDNPPS</sequence>
<evidence type="ECO:0000313" key="3">
    <source>
        <dbReference type="EMBL" id="QWY77388.1"/>
    </source>
</evidence>
<reference evidence="2 4" key="1">
    <citation type="submission" date="2016-01" db="EMBL/GenBank/DDBJ databases">
        <title>Genome sequence of the acidophilic iron oxidising Ferrovum strain Z-31.</title>
        <authorList>
            <person name="Poehlein A."/>
            <person name="Ullrich S.R."/>
            <person name="Schloemann M."/>
            <person name="Muehling M."/>
            <person name="Daniel R."/>
        </authorList>
    </citation>
    <scope>NUCLEOTIDE SEQUENCE [LARGE SCALE GENOMIC DNA]</scope>
    <source>
        <strain evidence="2 4">Z-31</strain>
    </source>
</reference>
<dbReference type="EMBL" id="LRRD01000113">
    <property type="protein sequence ID" value="KXW57134.1"/>
    <property type="molecule type" value="Genomic_DNA"/>
</dbReference>
<reference evidence="3" key="2">
    <citation type="submission" date="2021-02" db="EMBL/GenBank/DDBJ databases">
        <title>Comparative genomics of Ferrovum myxofaciens strains, predominant extremophile bacteria forming large biofilm stalactites in acid mine ecosystems.</title>
        <authorList>
            <person name="Burkartova K."/>
            <person name="Ridl J."/>
            <person name="Pajer P."/>
            <person name="Falteisek L."/>
        </authorList>
    </citation>
    <scope>NUCLEOTIDE SEQUENCE</scope>
    <source>
        <strain evidence="3">MI1III</strain>
    </source>
</reference>
<keyword evidence="4" id="KW-1185">Reference proteome</keyword>
<dbReference type="AlphaFoldDB" id="A0A8F3DU43"/>
<accession>A0A8F3DU43</accession>
<name>A0A8F3DU43_9PROT</name>
<protein>
    <submittedName>
        <fullName evidence="2">Uncharacterized protein</fullName>
    </submittedName>
</protein>